<evidence type="ECO:0000313" key="2">
    <source>
        <dbReference type="Proteomes" id="UP000045782"/>
    </source>
</evidence>
<name>A0A0U0ZPH0_9MYCO</name>
<evidence type="ECO:0000313" key="1">
    <source>
        <dbReference type="EMBL" id="CPV56412.1"/>
    </source>
</evidence>
<gene>
    <name evidence="1" type="ORF">ERS075579_02797</name>
</gene>
<accession>A0A0U0ZPH0</accession>
<reference evidence="1 2" key="1">
    <citation type="submission" date="2015-03" db="EMBL/GenBank/DDBJ databases">
        <authorList>
            <person name="Murphy D."/>
        </authorList>
    </citation>
    <scope>NUCLEOTIDE SEQUENCE [LARGE SCALE GENOMIC DNA]</scope>
    <source>
        <strain evidence="1 2">PAP088</strain>
    </source>
</reference>
<protein>
    <submittedName>
        <fullName evidence="1">Uncharacterized protein</fullName>
    </submittedName>
</protein>
<organism evidence="1 2">
    <name type="scientific">Mycobacteroides abscessus</name>
    <dbReference type="NCBI Taxonomy" id="36809"/>
    <lineage>
        <taxon>Bacteria</taxon>
        <taxon>Bacillati</taxon>
        <taxon>Actinomycetota</taxon>
        <taxon>Actinomycetes</taxon>
        <taxon>Mycobacteriales</taxon>
        <taxon>Mycobacteriaceae</taxon>
        <taxon>Mycobacteroides</taxon>
    </lineage>
</organism>
<dbReference type="AlphaFoldDB" id="A0A0U0ZPH0"/>
<proteinExistence type="predicted"/>
<dbReference type="Proteomes" id="UP000045782">
    <property type="component" value="Unassembled WGS sequence"/>
</dbReference>
<dbReference type="EMBL" id="CSWP01000005">
    <property type="protein sequence ID" value="CPV56412.1"/>
    <property type="molecule type" value="Genomic_DNA"/>
</dbReference>
<sequence>MTRALAVAAWVFGLVAWGALVMFCVELFAAALLLCAASILLWGFRLYPDPADQSEETGVNR</sequence>
<dbReference type="RefSeq" id="WP_016895643.1">
    <property type="nucleotide sequence ID" value="NZ_CSWP01000005.1"/>
</dbReference>